<dbReference type="EMBL" id="JBHUEJ010000016">
    <property type="protein sequence ID" value="MFD1710477.1"/>
    <property type="molecule type" value="Genomic_DNA"/>
</dbReference>
<protein>
    <recommendedName>
        <fullName evidence="4 5">Pyrroline-5-carboxylate reductase</fullName>
        <shortName evidence="4">P5C reductase</shortName>
        <shortName evidence="4">P5CR</shortName>
        <ecNumber evidence="4 5">1.5.1.2</ecNumber>
    </recommendedName>
    <alternativeName>
        <fullName evidence="4">PCA reductase</fullName>
    </alternativeName>
</protein>
<dbReference type="Pfam" id="PF14748">
    <property type="entry name" value="P5CR_dimer"/>
    <property type="match status" value="1"/>
</dbReference>
<dbReference type="RefSeq" id="WP_147912607.1">
    <property type="nucleotide sequence ID" value="NZ_JBHUEJ010000016.1"/>
</dbReference>
<reference evidence="10" key="1">
    <citation type="journal article" date="2019" name="Int. J. Syst. Evol. Microbiol.">
        <title>The Global Catalogue of Microorganisms (GCM) 10K type strain sequencing project: providing services to taxonomists for standard genome sequencing and annotation.</title>
        <authorList>
            <consortium name="The Broad Institute Genomics Platform"/>
            <consortium name="The Broad Institute Genome Sequencing Center for Infectious Disease"/>
            <person name="Wu L."/>
            <person name="Ma J."/>
        </authorList>
    </citation>
    <scope>NUCLEOTIDE SEQUENCE [LARGE SCALE GENOMIC DNA]</scope>
    <source>
        <strain evidence="10">LMG 29247</strain>
    </source>
</reference>
<evidence type="ECO:0000256" key="4">
    <source>
        <dbReference type="HAMAP-Rule" id="MF_01925"/>
    </source>
</evidence>
<dbReference type="Pfam" id="PF03807">
    <property type="entry name" value="F420_oxidored"/>
    <property type="match status" value="1"/>
</dbReference>
<comment type="caution">
    <text evidence="9">The sequence shown here is derived from an EMBL/GenBank/DDBJ whole genome shotgun (WGS) entry which is preliminary data.</text>
</comment>
<keyword evidence="10" id="KW-1185">Reference proteome</keyword>
<dbReference type="PANTHER" id="PTHR11645:SF0">
    <property type="entry name" value="PYRROLINE-5-CARBOXYLATE REDUCTASE 3"/>
    <property type="match status" value="1"/>
</dbReference>
<dbReference type="InterPro" id="IPR028939">
    <property type="entry name" value="P5C_Rdtase_cat_N"/>
</dbReference>
<dbReference type="Proteomes" id="UP001597304">
    <property type="component" value="Unassembled WGS sequence"/>
</dbReference>
<name>A0ABW4KQX5_9BURK</name>
<gene>
    <name evidence="4 9" type="primary">proC</name>
    <name evidence="9" type="ORF">ACFSF0_07655</name>
</gene>
<comment type="catalytic activity">
    <reaction evidence="4 6">
        <text>L-proline + NADP(+) = (S)-1-pyrroline-5-carboxylate + NADPH + 2 H(+)</text>
        <dbReference type="Rhea" id="RHEA:14109"/>
        <dbReference type="ChEBI" id="CHEBI:15378"/>
        <dbReference type="ChEBI" id="CHEBI:17388"/>
        <dbReference type="ChEBI" id="CHEBI:57783"/>
        <dbReference type="ChEBI" id="CHEBI:58349"/>
        <dbReference type="ChEBI" id="CHEBI:60039"/>
        <dbReference type="EC" id="1.5.1.2"/>
    </reaction>
</comment>
<dbReference type="GO" id="GO:0004735">
    <property type="term" value="F:pyrroline-5-carboxylate reductase activity"/>
    <property type="evidence" value="ECO:0007669"/>
    <property type="project" value="UniProtKB-EC"/>
</dbReference>
<dbReference type="PANTHER" id="PTHR11645">
    <property type="entry name" value="PYRROLINE-5-CARBOXYLATE REDUCTASE"/>
    <property type="match status" value="1"/>
</dbReference>
<feature type="domain" description="Pyrroline-5-carboxylate reductase catalytic N-terminal" evidence="7">
    <location>
        <begin position="12"/>
        <end position="104"/>
    </location>
</feature>
<dbReference type="InterPro" id="IPR000304">
    <property type="entry name" value="Pyrroline-COOH_reductase"/>
</dbReference>
<evidence type="ECO:0000259" key="8">
    <source>
        <dbReference type="Pfam" id="PF14748"/>
    </source>
</evidence>
<dbReference type="PIRSF" id="PIRSF000193">
    <property type="entry name" value="Pyrrol-5-carb_rd"/>
    <property type="match status" value="1"/>
</dbReference>
<comment type="catalytic activity">
    <reaction evidence="4">
        <text>L-proline + NAD(+) = (S)-1-pyrroline-5-carboxylate + NADH + 2 H(+)</text>
        <dbReference type="Rhea" id="RHEA:14105"/>
        <dbReference type="ChEBI" id="CHEBI:15378"/>
        <dbReference type="ChEBI" id="CHEBI:17388"/>
        <dbReference type="ChEBI" id="CHEBI:57540"/>
        <dbReference type="ChEBI" id="CHEBI:57945"/>
        <dbReference type="ChEBI" id="CHEBI:60039"/>
        <dbReference type="EC" id="1.5.1.2"/>
    </reaction>
</comment>
<comment type="function">
    <text evidence="4">Catalyzes the reduction of 1-pyrroline-5-carboxylate (PCA) to L-proline.</text>
</comment>
<dbReference type="NCBIfam" id="TIGR00112">
    <property type="entry name" value="proC"/>
    <property type="match status" value="1"/>
</dbReference>
<evidence type="ECO:0000256" key="3">
    <source>
        <dbReference type="ARBA" id="ARBA00023002"/>
    </source>
</evidence>
<sequence length="277" mass="28477">MTDSALPSDLHLAFIGGGNMASAIIGGLRRQGVAAERIDVVEPFEASRDALRAAHGIEAHAAAGDFLARAGLIVWAVKPQSFREAAAPVAPHAGQALHLSVMAGIRAGDLAAQGGSARVVRCMPNTPALVGKGMTGLFASAAASAQDRALAESVIRTTGDALWIEREEQLDAVTALSGSGPAYVFYFLEAMERAGTQMGLTAEQARRLAVGTFAGGSALAADSPETLATLRERVTSKGGTTYAALTHLDQAGMQDAFVGALHAAAVRAKELGDEFGR</sequence>
<dbReference type="InterPro" id="IPR029036">
    <property type="entry name" value="P5CR_dimer"/>
</dbReference>
<keyword evidence="4 6" id="KW-0641">Proline biosynthesis</keyword>
<dbReference type="HAMAP" id="MF_01925">
    <property type="entry name" value="P5C_reductase"/>
    <property type="match status" value="1"/>
</dbReference>
<keyword evidence="3 4" id="KW-0560">Oxidoreductase</keyword>
<proteinExistence type="inferred from homology"/>
<keyword evidence="4 6" id="KW-0028">Amino-acid biosynthesis</keyword>
<dbReference type="InterPro" id="IPR036291">
    <property type="entry name" value="NAD(P)-bd_dom_sf"/>
</dbReference>
<dbReference type="PROSITE" id="PS00521">
    <property type="entry name" value="P5CR"/>
    <property type="match status" value="1"/>
</dbReference>
<comment type="subcellular location">
    <subcellularLocation>
        <location evidence="4">Cytoplasm</location>
    </subcellularLocation>
</comment>
<evidence type="ECO:0000259" key="7">
    <source>
        <dbReference type="Pfam" id="PF03807"/>
    </source>
</evidence>
<dbReference type="SUPFAM" id="SSF48179">
    <property type="entry name" value="6-phosphogluconate dehydrogenase C-terminal domain-like"/>
    <property type="match status" value="1"/>
</dbReference>
<dbReference type="InterPro" id="IPR053790">
    <property type="entry name" value="P5CR-like_CS"/>
</dbReference>
<evidence type="ECO:0000256" key="1">
    <source>
        <dbReference type="ARBA" id="ARBA00005525"/>
    </source>
</evidence>
<dbReference type="Gene3D" id="1.10.3730.10">
    <property type="entry name" value="ProC C-terminal domain-like"/>
    <property type="match status" value="1"/>
</dbReference>
<keyword evidence="4" id="KW-0963">Cytoplasm</keyword>
<dbReference type="InterPro" id="IPR008927">
    <property type="entry name" value="6-PGluconate_DH-like_C_sf"/>
</dbReference>
<accession>A0ABW4KQX5</accession>
<dbReference type="SUPFAM" id="SSF51735">
    <property type="entry name" value="NAD(P)-binding Rossmann-fold domains"/>
    <property type="match status" value="1"/>
</dbReference>
<evidence type="ECO:0000313" key="10">
    <source>
        <dbReference type="Proteomes" id="UP001597304"/>
    </source>
</evidence>
<feature type="domain" description="Pyrroline-5-carboxylate reductase dimerisation" evidence="8">
    <location>
        <begin position="167"/>
        <end position="271"/>
    </location>
</feature>
<dbReference type="EC" id="1.5.1.2" evidence="4 5"/>
<evidence type="ECO:0000313" key="9">
    <source>
        <dbReference type="EMBL" id="MFD1710477.1"/>
    </source>
</evidence>
<comment type="similarity">
    <text evidence="1 4 6">Belongs to the pyrroline-5-carboxylate reductase family.</text>
</comment>
<evidence type="ECO:0000256" key="6">
    <source>
        <dbReference type="RuleBase" id="RU003903"/>
    </source>
</evidence>
<comment type="pathway">
    <text evidence="4 6">Amino-acid biosynthesis; L-proline biosynthesis; L-proline from L-glutamate 5-semialdehyde: step 1/1.</text>
</comment>
<dbReference type="Gene3D" id="3.40.50.720">
    <property type="entry name" value="NAD(P)-binding Rossmann-like Domain"/>
    <property type="match status" value="1"/>
</dbReference>
<keyword evidence="2 4" id="KW-0521">NADP</keyword>
<evidence type="ECO:0000256" key="2">
    <source>
        <dbReference type="ARBA" id="ARBA00022857"/>
    </source>
</evidence>
<evidence type="ECO:0000256" key="5">
    <source>
        <dbReference type="NCBIfam" id="TIGR00112"/>
    </source>
</evidence>
<organism evidence="9 10">
    <name type="scientific">Ottowia flava</name>
    <dbReference type="NCBI Taxonomy" id="2675430"/>
    <lineage>
        <taxon>Bacteria</taxon>
        <taxon>Pseudomonadati</taxon>
        <taxon>Pseudomonadota</taxon>
        <taxon>Betaproteobacteria</taxon>
        <taxon>Burkholderiales</taxon>
        <taxon>Comamonadaceae</taxon>
        <taxon>Ottowia</taxon>
    </lineage>
</organism>